<dbReference type="GO" id="GO:0008270">
    <property type="term" value="F:zinc ion binding"/>
    <property type="evidence" value="ECO:0007669"/>
    <property type="project" value="UniProtKB-KW"/>
</dbReference>
<name>A0AAN9P182_CROPI</name>
<dbReference type="Pfam" id="PF08646">
    <property type="entry name" value="Rep_fac-A_C"/>
    <property type="match status" value="1"/>
</dbReference>
<evidence type="ECO:0000256" key="1">
    <source>
        <dbReference type="ARBA" id="ARBA00005690"/>
    </source>
</evidence>
<reference evidence="8 9" key="1">
    <citation type="submission" date="2024-01" db="EMBL/GenBank/DDBJ databases">
        <title>The genomes of 5 underutilized Papilionoideae crops provide insights into root nodulation and disease resistanc.</title>
        <authorList>
            <person name="Yuan L."/>
        </authorList>
    </citation>
    <scope>NUCLEOTIDE SEQUENCE [LARGE SCALE GENOMIC DNA]</scope>
    <source>
        <strain evidence="8">ZHUSHIDOU_FW_LH</strain>
        <tissue evidence="8">Leaf</tissue>
    </source>
</reference>
<evidence type="ECO:0000256" key="4">
    <source>
        <dbReference type="ARBA" id="ARBA00022833"/>
    </source>
</evidence>
<dbReference type="InterPro" id="IPR047192">
    <property type="entry name" value="Euk_RPA1_DBD_C"/>
</dbReference>
<evidence type="ECO:0000259" key="7">
    <source>
        <dbReference type="Pfam" id="PF08646"/>
    </source>
</evidence>
<dbReference type="PANTHER" id="PTHR47165">
    <property type="entry name" value="OS03G0429900 PROTEIN"/>
    <property type="match status" value="1"/>
</dbReference>
<keyword evidence="2" id="KW-0479">Metal-binding</keyword>
<dbReference type="CDD" id="cd04476">
    <property type="entry name" value="RPA1_DBD_C"/>
    <property type="match status" value="1"/>
</dbReference>
<evidence type="ECO:0000256" key="3">
    <source>
        <dbReference type="ARBA" id="ARBA00022771"/>
    </source>
</evidence>
<protein>
    <recommendedName>
        <fullName evidence="7">Replication factor A C-terminal domain-containing protein</fullName>
    </recommendedName>
</protein>
<evidence type="ECO:0000256" key="6">
    <source>
        <dbReference type="SAM" id="MobiDB-lite"/>
    </source>
</evidence>
<evidence type="ECO:0000256" key="5">
    <source>
        <dbReference type="ARBA" id="ARBA00023125"/>
    </source>
</evidence>
<dbReference type="GO" id="GO:0003677">
    <property type="term" value="F:DNA binding"/>
    <property type="evidence" value="ECO:0007669"/>
    <property type="project" value="UniProtKB-KW"/>
</dbReference>
<dbReference type="EMBL" id="JAYWIO010000002">
    <property type="protein sequence ID" value="KAK7283175.1"/>
    <property type="molecule type" value="Genomic_DNA"/>
</dbReference>
<comment type="caution">
    <text evidence="8">The sequence shown here is derived from an EMBL/GenBank/DDBJ whole genome shotgun (WGS) entry which is preliminary data.</text>
</comment>
<organism evidence="8 9">
    <name type="scientific">Crotalaria pallida</name>
    <name type="common">Smooth rattlebox</name>
    <name type="synonym">Crotalaria striata</name>
    <dbReference type="NCBI Taxonomy" id="3830"/>
    <lineage>
        <taxon>Eukaryota</taxon>
        <taxon>Viridiplantae</taxon>
        <taxon>Streptophyta</taxon>
        <taxon>Embryophyta</taxon>
        <taxon>Tracheophyta</taxon>
        <taxon>Spermatophyta</taxon>
        <taxon>Magnoliopsida</taxon>
        <taxon>eudicotyledons</taxon>
        <taxon>Gunneridae</taxon>
        <taxon>Pentapetalae</taxon>
        <taxon>rosids</taxon>
        <taxon>fabids</taxon>
        <taxon>Fabales</taxon>
        <taxon>Fabaceae</taxon>
        <taxon>Papilionoideae</taxon>
        <taxon>50 kb inversion clade</taxon>
        <taxon>genistoids sensu lato</taxon>
        <taxon>core genistoids</taxon>
        <taxon>Crotalarieae</taxon>
        <taxon>Crotalaria</taxon>
    </lineage>
</organism>
<gene>
    <name evidence="8" type="ORF">RIF29_12533</name>
</gene>
<feature type="region of interest" description="Disordered" evidence="6">
    <location>
        <begin position="315"/>
        <end position="353"/>
    </location>
</feature>
<dbReference type="CDD" id="cd04481">
    <property type="entry name" value="RPA1_DBD_B_like"/>
    <property type="match status" value="1"/>
</dbReference>
<dbReference type="AlphaFoldDB" id="A0AAN9P182"/>
<dbReference type="InterPro" id="IPR013955">
    <property type="entry name" value="Rep_factor-A_C"/>
</dbReference>
<keyword evidence="5" id="KW-0238">DNA-binding</keyword>
<feature type="compositionally biased region" description="Low complexity" evidence="6">
    <location>
        <begin position="330"/>
        <end position="339"/>
    </location>
</feature>
<evidence type="ECO:0000256" key="2">
    <source>
        <dbReference type="ARBA" id="ARBA00022723"/>
    </source>
</evidence>
<dbReference type="Proteomes" id="UP001372338">
    <property type="component" value="Unassembled WGS sequence"/>
</dbReference>
<sequence>MANISRKQIALEDKPEDILKDIIGVVKEYGTLEPYQYRGGVGHKLIVNISDERNNTLRLIFFKDHSQTVLDFLNGPEQPKVIALQLGKASNWKGLISATTFWEATKILFNPSIPETLLLQESAKDQTPTQAIRSSQLIDGTQSTVSIALTNPEFRKNIMDIKTTEEAGRYSVVAKIEEIIEDNNWCYDGCDKCPTKIIEKERSDENMGIWCKKCNKEPNMTLRFKIQVKVRDEVGYACFTIFDRDAFNLLKKTAIEFKDEMIKANDEFGYPEEFYNLIGKECIFVVDVKAYYNIEKKSDNFNVVTIVETEHGSQRDKITPELTDLSNEFQTQSQSSQTSAKRAAQDSFSLENE</sequence>
<evidence type="ECO:0000313" key="8">
    <source>
        <dbReference type="EMBL" id="KAK7283175.1"/>
    </source>
</evidence>
<feature type="domain" description="Replication factor A C-terminal" evidence="7">
    <location>
        <begin position="171"/>
        <end position="314"/>
    </location>
</feature>
<accession>A0AAN9P182</accession>
<keyword evidence="9" id="KW-1185">Reference proteome</keyword>
<dbReference type="SUPFAM" id="SSF50249">
    <property type="entry name" value="Nucleic acid-binding proteins"/>
    <property type="match status" value="2"/>
</dbReference>
<keyword evidence="3" id="KW-0863">Zinc-finger</keyword>
<dbReference type="InterPro" id="IPR012340">
    <property type="entry name" value="NA-bd_OB-fold"/>
</dbReference>
<evidence type="ECO:0000313" key="9">
    <source>
        <dbReference type="Proteomes" id="UP001372338"/>
    </source>
</evidence>
<proteinExistence type="inferred from homology"/>
<dbReference type="Gene3D" id="2.40.50.140">
    <property type="entry name" value="Nucleic acid-binding proteins"/>
    <property type="match status" value="2"/>
</dbReference>
<keyword evidence="4" id="KW-0862">Zinc</keyword>
<comment type="similarity">
    <text evidence="1">Belongs to the replication factor A protein 1 family.</text>
</comment>
<dbReference type="PANTHER" id="PTHR47165:SF4">
    <property type="entry name" value="OS03G0429900 PROTEIN"/>
    <property type="match status" value="1"/>
</dbReference>